<keyword evidence="2" id="KW-1185">Reference proteome</keyword>
<dbReference type="Proteomes" id="UP001367508">
    <property type="component" value="Unassembled WGS sequence"/>
</dbReference>
<evidence type="ECO:0000313" key="1">
    <source>
        <dbReference type="EMBL" id="KAK7361858.1"/>
    </source>
</evidence>
<dbReference type="EMBL" id="JAYMYQ010000001">
    <property type="protein sequence ID" value="KAK7361858.1"/>
    <property type="molecule type" value="Genomic_DNA"/>
</dbReference>
<reference evidence="1 2" key="1">
    <citation type="submission" date="2024-01" db="EMBL/GenBank/DDBJ databases">
        <title>The genomes of 5 underutilized Papilionoideae crops provide insights into root nodulation and disease resistanc.</title>
        <authorList>
            <person name="Jiang F."/>
        </authorList>
    </citation>
    <scope>NUCLEOTIDE SEQUENCE [LARGE SCALE GENOMIC DNA]</scope>
    <source>
        <strain evidence="1">LVBAO_FW01</strain>
        <tissue evidence="1">Leaves</tissue>
    </source>
</reference>
<proteinExistence type="predicted"/>
<organism evidence="1 2">
    <name type="scientific">Canavalia gladiata</name>
    <name type="common">Sword bean</name>
    <name type="synonym">Dolichos gladiatus</name>
    <dbReference type="NCBI Taxonomy" id="3824"/>
    <lineage>
        <taxon>Eukaryota</taxon>
        <taxon>Viridiplantae</taxon>
        <taxon>Streptophyta</taxon>
        <taxon>Embryophyta</taxon>
        <taxon>Tracheophyta</taxon>
        <taxon>Spermatophyta</taxon>
        <taxon>Magnoliopsida</taxon>
        <taxon>eudicotyledons</taxon>
        <taxon>Gunneridae</taxon>
        <taxon>Pentapetalae</taxon>
        <taxon>rosids</taxon>
        <taxon>fabids</taxon>
        <taxon>Fabales</taxon>
        <taxon>Fabaceae</taxon>
        <taxon>Papilionoideae</taxon>
        <taxon>50 kb inversion clade</taxon>
        <taxon>NPAAA clade</taxon>
        <taxon>indigoferoid/millettioid clade</taxon>
        <taxon>Phaseoleae</taxon>
        <taxon>Canavalia</taxon>
    </lineage>
</organism>
<evidence type="ECO:0000313" key="2">
    <source>
        <dbReference type="Proteomes" id="UP001367508"/>
    </source>
</evidence>
<name>A0AAN9N0S3_CANGL</name>
<gene>
    <name evidence="1" type="ORF">VNO77_03945</name>
</gene>
<protein>
    <submittedName>
        <fullName evidence="1">Uncharacterized protein</fullName>
    </submittedName>
</protein>
<comment type="caution">
    <text evidence="1">The sequence shown here is derived from an EMBL/GenBank/DDBJ whole genome shotgun (WGS) entry which is preliminary data.</text>
</comment>
<dbReference type="AlphaFoldDB" id="A0AAN9N0S3"/>
<sequence length="170" mass="18940">MTSPTVGERSMPLLAYMIHIGTTMSIWDSVIAQHKMWDMGSRGSSDASFTYVRYPRTSRGKVTTLIKIDDIKASLKAWLRWLSHPMLNTSNTLSQECACMELGSPKELLFKDSTPTLQYHLHTIGSNLAGSVVVAYDRNGWAYLWCEDEGSSLAGGLADNDRVRRIGAHK</sequence>
<accession>A0AAN9N0S3</accession>